<reference evidence="4" key="2">
    <citation type="submission" date="2020-10" db="UniProtKB">
        <authorList>
            <consortium name="WormBaseParasite"/>
        </authorList>
    </citation>
    <scope>IDENTIFICATION</scope>
</reference>
<protein>
    <recommendedName>
        <fullName evidence="5">Domain of unknown function DB domain-containing protein</fullName>
    </recommendedName>
</protein>
<sequence length="128" mass="15026">MIYPIFFLCLFTVVGSTFPPILHQVQTIECAGTKFFDTYIQYATYGCDFYGLKKKCCVTQSYREQFKQCATMYYSEKNSACVDQVISTVDHFYDVSRKLVYIMTFRALMISIAAMILGCIFVHFWRRR</sequence>
<keyword evidence="3" id="KW-1185">Reference proteome</keyword>
<dbReference type="Proteomes" id="UP000492821">
    <property type="component" value="Unassembled WGS sequence"/>
</dbReference>
<keyword evidence="1" id="KW-0472">Membrane</keyword>
<evidence type="ECO:0000313" key="4">
    <source>
        <dbReference type="WBParaSite" id="Pan_g3741.t1"/>
    </source>
</evidence>
<feature type="transmembrane region" description="Helical" evidence="1">
    <location>
        <begin position="99"/>
        <end position="125"/>
    </location>
</feature>
<keyword evidence="1" id="KW-0812">Transmembrane</keyword>
<evidence type="ECO:0000256" key="2">
    <source>
        <dbReference type="SAM" id="SignalP"/>
    </source>
</evidence>
<keyword evidence="2" id="KW-0732">Signal</keyword>
<evidence type="ECO:0008006" key="5">
    <source>
        <dbReference type="Google" id="ProtNLM"/>
    </source>
</evidence>
<reference evidence="3" key="1">
    <citation type="journal article" date="2013" name="Genetics">
        <title>The draft genome and transcriptome of Panagrellus redivivus are shaped by the harsh demands of a free-living lifestyle.</title>
        <authorList>
            <person name="Srinivasan J."/>
            <person name="Dillman A.R."/>
            <person name="Macchietto M.G."/>
            <person name="Heikkinen L."/>
            <person name="Lakso M."/>
            <person name="Fracchia K.M."/>
            <person name="Antoshechkin I."/>
            <person name="Mortazavi A."/>
            <person name="Wong G."/>
            <person name="Sternberg P.W."/>
        </authorList>
    </citation>
    <scope>NUCLEOTIDE SEQUENCE [LARGE SCALE GENOMIC DNA]</scope>
    <source>
        <strain evidence="3">MT8872</strain>
    </source>
</reference>
<evidence type="ECO:0000256" key="1">
    <source>
        <dbReference type="SAM" id="Phobius"/>
    </source>
</evidence>
<feature type="signal peptide" evidence="2">
    <location>
        <begin position="1"/>
        <end position="16"/>
    </location>
</feature>
<keyword evidence="1" id="KW-1133">Transmembrane helix</keyword>
<accession>A0A7E4VVF7</accession>
<dbReference type="WBParaSite" id="Pan_g3741.t1">
    <property type="protein sequence ID" value="Pan_g3741.t1"/>
    <property type="gene ID" value="Pan_g3741"/>
</dbReference>
<organism evidence="3 4">
    <name type="scientific">Panagrellus redivivus</name>
    <name type="common">Microworm</name>
    <dbReference type="NCBI Taxonomy" id="6233"/>
    <lineage>
        <taxon>Eukaryota</taxon>
        <taxon>Metazoa</taxon>
        <taxon>Ecdysozoa</taxon>
        <taxon>Nematoda</taxon>
        <taxon>Chromadorea</taxon>
        <taxon>Rhabditida</taxon>
        <taxon>Tylenchina</taxon>
        <taxon>Panagrolaimomorpha</taxon>
        <taxon>Panagrolaimoidea</taxon>
        <taxon>Panagrolaimidae</taxon>
        <taxon>Panagrellus</taxon>
    </lineage>
</organism>
<name>A0A7E4VVF7_PANRE</name>
<evidence type="ECO:0000313" key="3">
    <source>
        <dbReference type="Proteomes" id="UP000492821"/>
    </source>
</evidence>
<feature type="chain" id="PRO_5028853721" description="Domain of unknown function DB domain-containing protein" evidence="2">
    <location>
        <begin position="17"/>
        <end position="128"/>
    </location>
</feature>
<dbReference type="AlphaFoldDB" id="A0A7E4VVF7"/>
<proteinExistence type="predicted"/>